<keyword evidence="10 16" id="KW-0285">Flavoprotein</keyword>
<dbReference type="Gene3D" id="3.50.50.60">
    <property type="entry name" value="FAD/NAD(P)-binding domain"/>
    <property type="match status" value="1"/>
</dbReference>
<keyword evidence="9" id="KW-0272">Extracellular matrix</keyword>
<comment type="catalytic activity">
    <reaction evidence="13">
        <text>beta-D-glucose + O2 = D-glucono-1,5-lactone + H2O2</text>
        <dbReference type="Rhea" id="RHEA:11428"/>
        <dbReference type="ChEBI" id="CHEBI:15379"/>
        <dbReference type="ChEBI" id="CHEBI:15903"/>
        <dbReference type="ChEBI" id="CHEBI:16217"/>
        <dbReference type="ChEBI" id="CHEBI:16240"/>
        <dbReference type="EC" id="1.1.3.4"/>
    </reaction>
    <physiologicalReaction direction="left-to-right" evidence="13">
        <dbReference type="Rhea" id="RHEA:11429"/>
    </physiologicalReaction>
</comment>
<keyword evidence="20" id="KW-1185">Reference proteome</keyword>
<dbReference type="InterPro" id="IPR027424">
    <property type="entry name" value="Glucose_Oxidase_domain_2"/>
</dbReference>
<dbReference type="RefSeq" id="XP_056496296.1">
    <property type="nucleotide sequence ID" value="XM_056649165.1"/>
</dbReference>
<comment type="similarity">
    <text evidence="5 16">Belongs to the GMC oxidoreductase family.</text>
</comment>
<evidence type="ECO:0000256" key="2">
    <source>
        <dbReference type="ARBA" id="ARBA00004191"/>
    </source>
</evidence>
<dbReference type="OrthoDB" id="269227at2759"/>
<dbReference type="GO" id="GO:0005737">
    <property type="term" value="C:cytoplasm"/>
    <property type="evidence" value="ECO:0007669"/>
    <property type="project" value="UniProtKB-SubCell"/>
</dbReference>
<protein>
    <recommendedName>
        <fullName evidence="14">glucose oxidase</fullName>
        <ecNumber evidence="14">1.1.3.4</ecNumber>
    </recommendedName>
</protein>
<evidence type="ECO:0000259" key="17">
    <source>
        <dbReference type="PROSITE" id="PS00623"/>
    </source>
</evidence>
<evidence type="ECO:0000256" key="4">
    <source>
        <dbReference type="ARBA" id="ARBA00004498"/>
    </source>
</evidence>
<accession>A0A9W9TG22</accession>
<evidence type="ECO:0000256" key="1">
    <source>
        <dbReference type="ARBA" id="ARBA00001974"/>
    </source>
</evidence>
<dbReference type="InterPro" id="IPR000172">
    <property type="entry name" value="GMC_OxRdtase_N"/>
</dbReference>
<dbReference type="GO" id="GO:0046562">
    <property type="term" value="F:beta-D-glucose oxidase activity"/>
    <property type="evidence" value="ECO:0007669"/>
    <property type="project" value="UniProtKB-EC"/>
</dbReference>
<reference evidence="19" key="2">
    <citation type="journal article" date="2023" name="IMA Fungus">
        <title>Comparative genomic study of the Penicillium genus elucidates a diverse pangenome and 15 lateral gene transfer events.</title>
        <authorList>
            <person name="Petersen C."/>
            <person name="Sorensen T."/>
            <person name="Nielsen M.R."/>
            <person name="Sondergaard T.E."/>
            <person name="Sorensen J.L."/>
            <person name="Fitzpatrick D.A."/>
            <person name="Frisvad J.C."/>
            <person name="Nielsen K.L."/>
        </authorList>
    </citation>
    <scope>NUCLEOTIDE SEQUENCE</scope>
    <source>
        <strain evidence="19">IBT 23319</strain>
    </source>
</reference>
<sequence length="547" mass="58693">MALGGPLDTTDYIIVGGGTSGLVLACRLSEDPNIRVTVLEAGPDRTQDARVRTPDAWYSLIGSELDWKMKIGAQPGLNNRTQDHPAGKLLGGSSAINGLAFVPPSPAGIDAWAKLGNDQWTWESLCPYLQKCYTVTAPEELPSFQTGQSDGSGPIQLSCPVVKDHVGMGLVRAWNKAFEAHGYGINDVDILTGDKTIGARPYFATIDPKTGFRSSADSQYGALAASRPNVNIITETTVQEIIFNSSTTDLVATGVRVQQNGETRTVKANKEVILAAGAFCSPMILEYSGIGDSERLSHLEVPVKIDQPNVGRNLQNHLMILIPIPIGKKAGLENIQPGFKGLSSIRISQEEQDQILVAYAQSEDQSNRIIQSIIERPNEPSANAFLLVQSSELALLGIMNSYPFSRGSLHADSKGFQDSPIVDAAFLKNEADLELLSRNVRGMYELLSTSALSQLLDTSNLSNDLESIKASICENAMATHHICGTAAMLPRSAGGVVGQDLKVYGTQNLRIVDASVFPLIPHANPMATVYAVAERAADLIKGERSPN</sequence>
<proteinExistence type="inferred from homology"/>
<dbReference type="PROSITE" id="PS00624">
    <property type="entry name" value="GMC_OXRED_2"/>
    <property type="match status" value="1"/>
</dbReference>
<evidence type="ECO:0000256" key="16">
    <source>
        <dbReference type="RuleBase" id="RU003968"/>
    </source>
</evidence>
<comment type="caution">
    <text evidence="19">The sequence shown here is derived from an EMBL/GenBank/DDBJ whole genome shotgun (WGS) entry which is preliminary data.</text>
</comment>
<evidence type="ECO:0000259" key="18">
    <source>
        <dbReference type="PROSITE" id="PS00624"/>
    </source>
</evidence>
<dbReference type="Pfam" id="PF05199">
    <property type="entry name" value="GMC_oxred_C"/>
    <property type="match status" value="1"/>
</dbReference>
<reference evidence="19" key="1">
    <citation type="submission" date="2022-11" db="EMBL/GenBank/DDBJ databases">
        <authorList>
            <person name="Petersen C."/>
        </authorList>
    </citation>
    <scope>NUCLEOTIDE SEQUENCE</scope>
    <source>
        <strain evidence="19">IBT 23319</strain>
    </source>
</reference>
<dbReference type="InterPro" id="IPR007867">
    <property type="entry name" value="GMC_OxRtase_C"/>
</dbReference>
<dbReference type="EMBL" id="JAPQKT010000009">
    <property type="protein sequence ID" value="KAJ5221373.1"/>
    <property type="molecule type" value="Genomic_DNA"/>
</dbReference>
<feature type="domain" description="Glucose-methanol-choline oxidoreductase N-terminal" evidence="18">
    <location>
        <begin position="277"/>
        <end position="291"/>
    </location>
</feature>
<dbReference type="Proteomes" id="UP001147733">
    <property type="component" value="Unassembled WGS sequence"/>
</dbReference>
<dbReference type="EC" id="1.1.3.4" evidence="14"/>
<evidence type="ECO:0000313" key="19">
    <source>
        <dbReference type="EMBL" id="KAJ5221373.1"/>
    </source>
</evidence>
<keyword evidence="8" id="KW-0134">Cell wall</keyword>
<evidence type="ECO:0000256" key="5">
    <source>
        <dbReference type="ARBA" id="ARBA00010790"/>
    </source>
</evidence>
<keyword evidence="11 15" id="KW-0274">FAD</keyword>
<comment type="cofactor">
    <cofactor evidence="1 15">
        <name>FAD</name>
        <dbReference type="ChEBI" id="CHEBI:57692"/>
    </cofactor>
</comment>
<organism evidence="19 20">
    <name type="scientific">Penicillium citrinum</name>
    <dbReference type="NCBI Taxonomy" id="5077"/>
    <lineage>
        <taxon>Eukaryota</taxon>
        <taxon>Fungi</taxon>
        <taxon>Dikarya</taxon>
        <taxon>Ascomycota</taxon>
        <taxon>Pezizomycotina</taxon>
        <taxon>Eurotiomycetes</taxon>
        <taxon>Eurotiomycetidae</taxon>
        <taxon>Eurotiales</taxon>
        <taxon>Aspergillaceae</taxon>
        <taxon>Penicillium</taxon>
    </lineage>
</organism>
<evidence type="ECO:0000256" key="14">
    <source>
        <dbReference type="ARBA" id="ARBA00049722"/>
    </source>
</evidence>
<dbReference type="Gene3D" id="3.30.560.10">
    <property type="entry name" value="Glucose Oxidase, domain 3"/>
    <property type="match status" value="1"/>
</dbReference>
<evidence type="ECO:0000256" key="6">
    <source>
        <dbReference type="ARBA" id="ARBA00011738"/>
    </source>
</evidence>
<evidence type="ECO:0000256" key="7">
    <source>
        <dbReference type="ARBA" id="ARBA00022490"/>
    </source>
</evidence>
<keyword evidence="7" id="KW-0963">Cytoplasm</keyword>
<dbReference type="PANTHER" id="PTHR11552:SF201">
    <property type="entry name" value="GLUCOSE-METHANOL-CHOLINE OXIDOREDUCTASE N-TERMINAL DOMAIN-CONTAINING PROTEIN"/>
    <property type="match status" value="1"/>
</dbReference>
<evidence type="ECO:0000256" key="3">
    <source>
        <dbReference type="ARBA" id="ARBA00004496"/>
    </source>
</evidence>
<feature type="binding site" evidence="15">
    <location>
        <position position="238"/>
    </location>
    <ligand>
        <name>FAD</name>
        <dbReference type="ChEBI" id="CHEBI:57692"/>
    </ligand>
</feature>
<dbReference type="PANTHER" id="PTHR11552">
    <property type="entry name" value="GLUCOSE-METHANOL-CHOLINE GMC OXIDOREDUCTASE"/>
    <property type="match status" value="1"/>
</dbReference>
<evidence type="ECO:0000256" key="10">
    <source>
        <dbReference type="ARBA" id="ARBA00022630"/>
    </source>
</evidence>
<dbReference type="PROSITE" id="PS00623">
    <property type="entry name" value="GMC_OXRED_1"/>
    <property type="match status" value="1"/>
</dbReference>
<dbReference type="InterPro" id="IPR036188">
    <property type="entry name" value="FAD/NAD-bd_sf"/>
</dbReference>
<evidence type="ECO:0000256" key="15">
    <source>
        <dbReference type="PIRSR" id="PIRSR000137-2"/>
    </source>
</evidence>
<dbReference type="PIRSF" id="PIRSF000137">
    <property type="entry name" value="Alcohol_oxidase"/>
    <property type="match status" value="1"/>
</dbReference>
<comment type="subunit">
    <text evidence="6">Homodimer.</text>
</comment>
<dbReference type="AlphaFoldDB" id="A0A9W9TG22"/>
<dbReference type="InterPro" id="IPR012132">
    <property type="entry name" value="GMC_OxRdtase"/>
</dbReference>
<name>A0A9W9TG22_PENCI</name>
<evidence type="ECO:0000256" key="9">
    <source>
        <dbReference type="ARBA" id="ARBA00022530"/>
    </source>
</evidence>
<dbReference type="GO" id="GO:0050660">
    <property type="term" value="F:flavin adenine dinucleotide binding"/>
    <property type="evidence" value="ECO:0007669"/>
    <property type="project" value="InterPro"/>
</dbReference>
<evidence type="ECO:0000256" key="8">
    <source>
        <dbReference type="ARBA" id="ARBA00022512"/>
    </source>
</evidence>
<gene>
    <name evidence="19" type="ORF">N7469_010260</name>
</gene>
<feature type="binding site" evidence="15">
    <location>
        <begin position="19"/>
        <end position="20"/>
    </location>
    <ligand>
        <name>FAD</name>
        <dbReference type="ChEBI" id="CHEBI:57692"/>
    </ligand>
</feature>
<evidence type="ECO:0000313" key="20">
    <source>
        <dbReference type="Proteomes" id="UP001147733"/>
    </source>
</evidence>
<evidence type="ECO:0000256" key="13">
    <source>
        <dbReference type="ARBA" id="ARBA00049435"/>
    </source>
</evidence>
<keyword evidence="9" id="KW-0964">Secreted</keyword>
<dbReference type="Gene3D" id="4.10.450.10">
    <property type="entry name" value="Glucose Oxidase, domain 2"/>
    <property type="match status" value="1"/>
</dbReference>
<dbReference type="SUPFAM" id="SSF54373">
    <property type="entry name" value="FAD-linked reductases, C-terminal domain"/>
    <property type="match status" value="1"/>
</dbReference>
<evidence type="ECO:0000256" key="11">
    <source>
        <dbReference type="ARBA" id="ARBA00022827"/>
    </source>
</evidence>
<evidence type="ECO:0000256" key="12">
    <source>
        <dbReference type="ARBA" id="ARBA00023002"/>
    </source>
</evidence>
<dbReference type="Pfam" id="PF00732">
    <property type="entry name" value="GMC_oxred_N"/>
    <property type="match status" value="1"/>
</dbReference>
<comment type="subcellular location">
    <subcellularLocation>
        <location evidence="3">Cytoplasm</location>
    </subcellularLocation>
    <subcellularLocation>
        <location evidence="2">Secreted</location>
        <location evidence="2">Cell wall</location>
    </subcellularLocation>
    <subcellularLocation>
        <location evidence="4">Secreted</location>
        <location evidence="4">Extracellular space</location>
        <location evidence="4">Extracellular matrix</location>
    </subcellularLocation>
</comment>
<dbReference type="GeneID" id="81388332"/>
<dbReference type="SUPFAM" id="SSF51905">
    <property type="entry name" value="FAD/NAD(P)-binding domain"/>
    <property type="match status" value="1"/>
</dbReference>
<keyword evidence="12" id="KW-0560">Oxidoreductase</keyword>
<feature type="domain" description="Glucose-methanol-choline oxidoreductase N-terminal" evidence="17">
    <location>
        <begin position="87"/>
        <end position="110"/>
    </location>
</feature>